<gene>
    <name evidence="1" type="ORF">S01H4_05600</name>
</gene>
<feature type="non-terminal residue" evidence="1">
    <location>
        <position position="141"/>
    </location>
</feature>
<accession>X1BIR3</accession>
<name>X1BIR3_9ZZZZ</name>
<organism evidence="1">
    <name type="scientific">marine sediment metagenome</name>
    <dbReference type="NCBI Taxonomy" id="412755"/>
    <lineage>
        <taxon>unclassified sequences</taxon>
        <taxon>metagenomes</taxon>
        <taxon>ecological metagenomes</taxon>
    </lineage>
</organism>
<sequence>MTSPNFGKKDINKEINRITVEAKDTPLLLTGVPALDKSGGTEVPFEVLTKILTTVIKKSLNTTIFLIVAGKTKCQAIVYIPESVKQQLSASEWVTSCIMTEVGGDKTKVKFKPSKEAEVEEHELSFLFAELECEYPLKKKD</sequence>
<evidence type="ECO:0000313" key="1">
    <source>
        <dbReference type="EMBL" id="GAG71941.1"/>
    </source>
</evidence>
<proteinExistence type="predicted"/>
<protein>
    <submittedName>
        <fullName evidence="1">Uncharacterized protein</fullName>
    </submittedName>
</protein>
<reference evidence="1" key="1">
    <citation type="journal article" date="2014" name="Front. Microbiol.">
        <title>High frequency of phylogenetically diverse reductive dehalogenase-homologous genes in deep subseafloor sedimentary metagenomes.</title>
        <authorList>
            <person name="Kawai M."/>
            <person name="Futagami T."/>
            <person name="Toyoda A."/>
            <person name="Takaki Y."/>
            <person name="Nishi S."/>
            <person name="Hori S."/>
            <person name="Arai W."/>
            <person name="Tsubouchi T."/>
            <person name="Morono Y."/>
            <person name="Uchiyama I."/>
            <person name="Ito T."/>
            <person name="Fujiyama A."/>
            <person name="Inagaki F."/>
            <person name="Takami H."/>
        </authorList>
    </citation>
    <scope>NUCLEOTIDE SEQUENCE</scope>
    <source>
        <strain evidence="1">Expedition CK06-06</strain>
    </source>
</reference>
<comment type="caution">
    <text evidence="1">The sequence shown here is derived from an EMBL/GenBank/DDBJ whole genome shotgun (WGS) entry which is preliminary data.</text>
</comment>
<dbReference type="EMBL" id="BART01001642">
    <property type="protein sequence ID" value="GAG71941.1"/>
    <property type="molecule type" value="Genomic_DNA"/>
</dbReference>
<dbReference type="AlphaFoldDB" id="X1BIR3"/>